<dbReference type="PROSITE" id="PS00141">
    <property type="entry name" value="ASP_PROTEASE"/>
    <property type="match status" value="1"/>
</dbReference>
<keyword evidence="2" id="KW-1185">Reference proteome</keyword>
<dbReference type="Proteomes" id="UP000262802">
    <property type="component" value="Chromosome"/>
</dbReference>
<sequence length="325" mass="35465">MKTLRTALLLLTLLLLASGGAGYLYFRSKFEPGANQLAVTGLPASCTFVWRADSSAKPVAAHAYQLVPVRLPGCARTCYLQFDTGAPYTVLYQHPLAALRARYPATRRALLLQADSVRNFRFALGDGQVLARRLPVLRYGARALPPDSTQPFIIGTLGADVLEGRVLVVDYARQRFSLLPRTPDSLARRADFVPLAFDSRRVLLNAGLRSENSKLLFDTGTSAFALLTSQSRWQQLAQPAAPVQTRAVSSWGKTLTAYTAPTLARLHLGPAALPLGTVTYIEGTSWWQSALMRFSGMGGMLGNEPFAGRTIILDVQGQRFGVVRR</sequence>
<dbReference type="RefSeq" id="WP_119444064.1">
    <property type="nucleotide sequence ID" value="NZ_CP032317.1"/>
</dbReference>
<name>A0A3B7QYL6_9BACT</name>
<dbReference type="GO" id="GO:0006508">
    <property type="term" value="P:proteolysis"/>
    <property type="evidence" value="ECO:0007669"/>
    <property type="project" value="InterPro"/>
</dbReference>
<evidence type="ECO:0008006" key="3">
    <source>
        <dbReference type="Google" id="ProtNLM"/>
    </source>
</evidence>
<accession>A0A3B7QYL6</accession>
<dbReference type="OrthoDB" id="7548156at2"/>
<reference evidence="1 2" key="1">
    <citation type="submission" date="2018-09" db="EMBL/GenBank/DDBJ databases">
        <title>Hymenobacter medium sp. nov., isolated from R2A medium.</title>
        <authorList>
            <person name="Yingchao G."/>
        </authorList>
    </citation>
    <scope>NUCLEOTIDE SEQUENCE [LARGE SCALE GENOMIC DNA]</scope>
    <source>
        <strain evidence="2">sh-6</strain>
    </source>
</reference>
<organism evidence="1 2">
    <name type="scientific">Hymenobacter oligotrophus</name>
    <dbReference type="NCBI Taxonomy" id="2319843"/>
    <lineage>
        <taxon>Bacteria</taxon>
        <taxon>Pseudomonadati</taxon>
        <taxon>Bacteroidota</taxon>
        <taxon>Cytophagia</taxon>
        <taxon>Cytophagales</taxon>
        <taxon>Hymenobacteraceae</taxon>
        <taxon>Hymenobacter</taxon>
    </lineage>
</organism>
<evidence type="ECO:0000313" key="2">
    <source>
        <dbReference type="Proteomes" id="UP000262802"/>
    </source>
</evidence>
<gene>
    <name evidence="1" type="ORF">D3Y59_05080</name>
</gene>
<dbReference type="KEGG" id="hyh:D3Y59_05080"/>
<evidence type="ECO:0000313" key="1">
    <source>
        <dbReference type="EMBL" id="AYA36482.1"/>
    </source>
</evidence>
<dbReference type="AlphaFoldDB" id="A0A3B7QYL6"/>
<protein>
    <recommendedName>
        <fullName evidence="3">Peptidase A2 domain-containing protein</fullName>
    </recommendedName>
</protein>
<dbReference type="GO" id="GO:0004190">
    <property type="term" value="F:aspartic-type endopeptidase activity"/>
    <property type="evidence" value="ECO:0007669"/>
    <property type="project" value="InterPro"/>
</dbReference>
<proteinExistence type="predicted"/>
<dbReference type="InterPro" id="IPR001969">
    <property type="entry name" value="Aspartic_peptidase_AS"/>
</dbReference>
<dbReference type="EMBL" id="CP032317">
    <property type="protein sequence ID" value="AYA36482.1"/>
    <property type="molecule type" value="Genomic_DNA"/>
</dbReference>